<reference evidence="1" key="2">
    <citation type="submission" date="2021-04" db="EMBL/GenBank/DDBJ databases">
        <authorList>
            <person name="Gilroy R."/>
        </authorList>
    </citation>
    <scope>NUCLEOTIDE SEQUENCE</scope>
    <source>
        <strain evidence="1">ChiSjej1B19-5720</strain>
    </source>
</reference>
<evidence type="ECO:0000313" key="1">
    <source>
        <dbReference type="EMBL" id="HJB27916.1"/>
    </source>
</evidence>
<dbReference type="EMBL" id="DWYZ01000079">
    <property type="protein sequence ID" value="HJB27916.1"/>
    <property type="molecule type" value="Genomic_DNA"/>
</dbReference>
<proteinExistence type="predicted"/>
<name>A0A9D2RVQ4_9FIRM</name>
<dbReference type="AlphaFoldDB" id="A0A9D2RVQ4"/>
<accession>A0A9D2RVQ4</accession>
<reference evidence="1" key="1">
    <citation type="journal article" date="2021" name="PeerJ">
        <title>Extensive microbial diversity within the chicken gut microbiome revealed by metagenomics and culture.</title>
        <authorList>
            <person name="Gilroy R."/>
            <person name="Ravi A."/>
            <person name="Getino M."/>
            <person name="Pursley I."/>
            <person name="Horton D.L."/>
            <person name="Alikhan N.F."/>
            <person name="Baker D."/>
            <person name="Gharbi K."/>
            <person name="Hall N."/>
            <person name="Watson M."/>
            <person name="Adriaenssens E.M."/>
            <person name="Foster-Nyarko E."/>
            <person name="Jarju S."/>
            <person name="Secka A."/>
            <person name="Antonio M."/>
            <person name="Oren A."/>
            <person name="Chaudhuri R.R."/>
            <person name="La Ragione R."/>
            <person name="Hildebrand F."/>
            <person name="Pallen M.J."/>
        </authorList>
    </citation>
    <scope>NUCLEOTIDE SEQUENCE</scope>
    <source>
        <strain evidence="1">ChiSjej1B19-5720</strain>
    </source>
</reference>
<protein>
    <submittedName>
        <fullName evidence="1">Uncharacterized protein</fullName>
    </submittedName>
</protein>
<gene>
    <name evidence="1" type="ORF">IAA06_03885</name>
</gene>
<dbReference type="Proteomes" id="UP000823842">
    <property type="component" value="Unassembled WGS sequence"/>
</dbReference>
<evidence type="ECO:0000313" key="2">
    <source>
        <dbReference type="Proteomes" id="UP000823842"/>
    </source>
</evidence>
<comment type="caution">
    <text evidence="1">The sequence shown here is derived from an EMBL/GenBank/DDBJ whole genome shotgun (WGS) entry which is preliminary data.</text>
</comment>
<sequence>MKQKGDAIVHFGDDHTSGKGDVIPGASAIPHSSQYRFATGWKGVQNFRDMAAHLLWFCVELPIQLRHRKSGMHFCLCRFCMKQQGTA</sequence>
<organism evidence="1 2">
    <name type="scientific">Candidatus Blautia faecavium</name>
    <dbReference type="NCBI Taxonomy" id="2838487"/>
    <lineage>
        <taxon>Bacteria</taxon>
        <taxon>Bacillati</taxon>
        <taxon>Bacillota</taxon>
        <taxon>Clostridia</taxon>
        <taxon>Lachnospirales</taxon>
        <taxon>Lachnospiraceae</taxon>
        <taxon>Blautia</taxon>
    </lineage>
</organism>